<dbReference type="InterPro" id="IPR028098">
    <property type="entry name" value="Glyco_trans_4-like_N"/>
</dbReference>
<proteinExistence type="predicted"/>
<dbReference type="SUPFAM" id="SSF53756">
    <property type="entry name" value="UDP-Glycosyltransferase/glycogen phosphorylase"/>
    <property type="match status" value="1"/>
</dbReference>
<keyword evidence="1" id="KW-0808">Transferase</keyword>
<protein>
    <submittedName>
        <fullName evidence="4">Glycosyltransferase involved in cell wall biosynthesis</fullName>
    </submittedName>
</protein>
<sequence length="383" mass="42951">MKILHIHQDFPDGSAYPHTKAVLNLIEAVEANTNLSSYVLSLHRTSNPFRVSVKPFERGLSLVYFSLPLPYIHRFMLYFWASLIRIFYLNSMKFGLIHAHKLTSEGLFAKHLAAAWGLKYLISVRGGTDFRFYSRIHDCKKLFDQILKGAQKVIFLTPAAQKNMEKLTGFPLANSTVIPNLCRFSMASDSSGSAKKQNSSIEYTTVLSFHQYKRKGVLPLISAIGLLRDKFPALQIRLTIIGTGDDSVLNLIQSHSASLGLSDQIVFSGSLNHDAVLRTIAASDAMLLPALDETFGMAYLESIATQTPILYMKETGIDGFFRENLIGVSVKTQDPEEIARAILVLIEKRDEFRFHIAELIRSGFFNIFKSEHIVNSYTNALHG</sequence>
<dbReference type="Proteomes" id="UP001257909">
    <property type="component" value="Unassembled WGS sequence"/>
</dbReference>
<evidence type="ECO:0000256" key="1">
    <source>
        <dbReference type="ARBA" id="ARBA00022679"/>
    </source>
</evidence>
<dbReference type="EMBL" id="JAVDWR010000001">
    <property type="protein sequence ID" value="MDR7119376.1"/>
    <property type="molecule type" value="Genomic_DNA"/>
</dbReference>
<comment type="caution">
    <text evidence="4">The sequence shown here is derived from an EMBL/GenBank/DDBJ whole genome shotgun (WGS) entry which is preliminary data.</text>
</comment>
<keyword evidence="5" id="KW-1185">Reference proteome</keyword>
<organism evidence="4 5">
    <name type="scientific">Rheinheimera soli</name>
    <dbReference type="NCBI Taxonomy" id="443616"/>
    <lineage>
        <taxon>Bacteria</taxon>
        <taxon>Pseudomonadati</taxon>
        <taxon>Pseudomonadota</taxon>
        <taxon>Gammaproteobacteria</taxon>
        <taxon>Chromatiales</taxon>
        <taxon>Chromatiaceae</taxon>
        <taxon>Rheinheimera</taxon>
    </lineage>
</organism>
<reference evidence="4 5" key="1">
    <citation type="submission" date="2023-07" db="EMBL/GenBank/DDBJ databases">
        <title>Sorghum-associated microbial communities from plants grown in Nebraska, USA.</title>
        <authorList>
            <person name="Schachtman D."/>
        </authorList>
    </citation>
    <scope>NUCLEOTIDE SEQUENCE [LARGE SCALE GENOMIC DNA]</scope>
    <source>
        <strain evidence="4 5">4138</strain>
    </source>
</reference>
<feature type="domain" description="Glycosyltransferase subfamily 4-like N-terminal" evidence="3">
    <location>
        <begin position="52"/>
        <end position="180"/>
    </location>
</feature>
<evidence type="ECO:0000313" key="4">
    <source>
        <dbReference type="EMBL" id="MDR7119376.1"/>
    </source>
</evidence>
<dbReference type="RefSeq" id="WP_310273848.1">
    <property type="nucleotide sequence ID" value="NZ_JAVDWR010000001.1"/>
</dbReference>
<name>A0ABU1VUH2_9GAMM</name>
<dbReference type="Pfam" id="PF00534">
    <property type="entry name" value="Glycos_transf_1"/>
    <property type="match status" value="1"/>
</dbReference>
<dbReference type="PANTHER" id="PTHR46401">
    <property type="entry name" value="GLYCOSYLTRANSFERASE WBBK-RELATED"/>
    <property type="match status" value="1"/>
</dbReference>
<evidence type="ECO:0000259" key="3">
    <source>
        <dbReference type="Pfam" id="PF13439"/>
    </source>
</evidence>
<dbReference type="Gene3D" id="3.40.50.2000">
    <property type="entry name" value="Glycogen Phosphorylase B"/>
    <property type="match status" value="2"/>
</dbReference>
<feature type="domain" description="Glycosyl transferase family 1" evidence="2">
    <location>
        <begin position="202"/>
        <end position="351"/>
    </location>
</feature>
<evidence type="ECO:0000259" key="2">
    <source>
        <dbReference type="Pfam" id="PF00534"/>
    </source>
</evidence>
<dbReference type="PANTHER" id="PTHR46401:SF2">
    <property type="entry name" value="GLYCOSYLTRANSFERASE WBBK-RELATED"/>
    <property type="match status" value="1"/>
</dbReference>
<gene>
    <name evidence="4" type="ORF">J2W69_000291</name>
</gene>
<accession>A0ABU1VUH2</accession>
<dbReference type="Pfam" id="PF13439">
    <property type="entry name" value="Glyco_transf_4"/>
    <property type="match status" value="1"/>
</dbReference>
<evidence type="ECO:0000313" key="5">
    <source>
        <dbReference type="Proteomes" id="UP001257909"/>
    </source>
</evidence>
<dbReference type="InterPro" id="IPR001296">
    <property type="entry name" value="Glyco_trans_1"/>
</dbReference>